<evidence type="ECO:0000259" key="7">
    <source>
        <dbReference type="SMART" id="SM00563"/>
    </source>
</evidence>
<dbReference type="PANTHER" id="PTHR10434:SF64">
    <property type="entry name" value="1-ACYL-SN-GLYCEROL-3-PHOSPHATE ACYLTRANSFERASE-RELATED"/>
    <property type="match status" value="1"/>
</dbReference>
<feature type="transmembrane region" description="Helical" evidence="6">
    <location>
        <begin position="20"/>
        <end position="39"/>
    </location>
</feature>
<dbReference type="RefSeq" id="WP_315576044.1">
    <property type="nucleotide sequence ID" value="NZ_JARDXH010000003.1"/>
</dbReference>
<accession>A0ABU3TP21</accession>
<proteinExistence type="predicted"/>
<dbReference type="SUPFAM" id="SSF69593">
    <property type="entry name" value="Glycerol-3-phosphate (1)-acyltransferase"/>
    <property type="match status" value="1"/>
</dbReference>
<keyword evidence="6" id="KW-0472">Membrane</keyword>
<keyword evidence="6" id="KW-0812">Transmembrane</keyword>
<keyword evidence="2" id="KW-0444">Lipid biosynthesis</keyword>
<evidence type="ECO:0000313" key="9">
    <source>
        <dbReference type="Proteomes" id="UP001249959"/>
    </source>
</evidence>
<name>A0ABU3TP21_9BACT</name>
<dbReference type="CDD" id="cd07989">
    <property type="entry name" value="LPLAT_AGPAT-like"/>
    <property type="match status" value="1"/>
</dbReference>
<evidence type="ECO:0000256" key="6">
    <source>
        <dbReference type="SAM" id="Phobius"/>
    </source>
</evidence>
<dbReference type="SMART" id="SM00563">
    <property type="entry name" value="PlsC"/>
    <property type="match status" value="1"/>
</dbReference>
<evidence type="ECO:0000256" key="3">
    <source>
        <dbReference type="ARBA" id="ARBA00022679"/>
    </source>
</evidence>
<dbReference type="EMBL" id="JAVNWW010000001">
    <property type="protein sequence ID" value="MDU0807607.1"/>
    <property type="molecule type" value="Genomic_DNA"/>
</dbReference>
<dbReference type="GO" id="GO:0016746">
    <property type="term" value="F:acyltransferase activity"/>
    <property type="evidence" value="ECO:0007669"/>
    <property type="project" value="UniProtKB-KW"/>
</dbReference>
<keyword evidence="5 8" id="KW-0012">Acyltransferase</keyword>
<keyword evidence="3" id="KW-0808">Transferase</keyword>
<dbReference type="InterPro" id="IPR002123">
    <property type="entry name" value="Plipid/glycerol_acylTrfase"/>
</dbReference>
<feature type="domain" description="Phospholipid/glycerol acyltransferase" evidence="7">
    <location>
        <begin position="81"/>
        <end position="197"/>
    </location>
</feature>
<reference evidence="8 9" key="1">
    <citation type="submission" date="2023-09" db="EMBL/GenBank/DDBJ databases">
        <title>Aquirufa genomes.</title>
        <authorList>
            <person name="Pitt A."/>
        </authorList>
    </citation>
    <scope>NUCLEOTIDE SEQUENCE [LARGE SCALE GENOMIC DNA]</scope>
    <source>
        <strain evidence="8 9">LEOWEIH-7C</strain>
    </source>
</reference>
<organism evidence="8 9">
    <name type="scientific">Aquirufa regiilacus</name>
    <dbReference type="NCBI Taxonomy" id="3024868"/>
    <lineage>
        <taxon>Bacteria</taxon>
        <taxon>Pseudomonadati</taxon>
        <taxon>Bacteroidota</taxon>
        <taxon>Cytophagia</taxon>
        <taxon>Cytophagales</taxon>
        <taxon>Flectobacillaceae</taxon>
        <taxon>Aquirufa</taxon>
    </lineage>
</organism>
<keyword evidence="4" id="KW-0443">Lipid metabolism</keyword>
<gene>
    <name evidence="8" type="ORF">PQG45_01010</name>
</gene>
<dbReference type="Pfam" id="PF01553">
    <property type="entry name" value="Acyltransferase"/>
    <property type="match status" value="1"/>
</dbReference>
<sequence>MKKKNPYLSNPLIGLYSVWTGFWFISWFLALYPFMVICLQHKDTKRYAHKLVRLWSRLFFAFGFLRFEVVSEQKLDPKQVYVFCANHFSYLDIPAFVKILPNYFSFVGKSSIKKVPLFGYLYARLNILVDRSDRASRSATLGKSIRALHSKRSIIIFPEGGITSKQFPFMSAPLKDGAFAMAIQQQVPILPVTFLNNYQLMDDEQFVLKPGVIRVRIHAPMETKGLTQEDLPVLREQVFQKIQQPLLDYHGVDMPH</sequence>
<evidence type="ECO:0000256" key="4">
    <source>
        <dbReference type="ARBA" id="ARBA00023098"/>
    </source>
</evidence>
<evidence type="ECO:0000256" key="5">
    <source>
        <dbReference type="ARBA" id="ARBA00023315"/>
    </source>
</evidence>
<protein>
    <submittedName>
        <fullName evidence="8">Lysophospholipid acyltransferase family protein</fullName>
    </submittedName>
</protein>
<comment type="caution">
    <text evidence="8">The sequence shown here is derived from an EMBL/GenBank/DDBJ whole genome shotgun (WGS) entry which is preliminary data.</text>
</comment>
<dbReference type="Proteomes" id="UP001249959">
    <property type="component" value="Unassembled WGS sequence"/>
</dbReference>
<evidence type="ECO:0000256" key="1">
    <source>
        <dbReference type="ARBA" id="ARBA00005189"/>
    </source>
</evidence>
<evidence type="ECO:0000256" key="2">
    <source>
        <dbReference type="ARBA" id="ARBA00022516"/>
    </source>
</evidence>
<keyword evidence="9" id="KW-1185">Reference proteome</keyword>
<comment type="pathway">
    <text evidence="1">Lipid metabolism.</text>
</comment>
<dbReference type="PANTHER" id="PTHR10434">
    <property type="entry name" value="1-ACYL-SN-GLYCEROL-3-PHOSPHATE ACYLTRANSFERASE"/>
    <property type="match status" value="1"/>
</dbReference>
<evidence type="ECO:0000313" key="8">
    <source>
        <dbReference type="EMBL" id="MDU0807607.1"/>
    </source>
</evidence>
<keyword evidence="6" id="KW-1133">Transmembrane helix</keyword>